<dbReference type="PROSITE" id="PS01125">
    <property type="entry name" value="ROK"/>
    <property type="match status" value="1"/>
</dbReference>
<evidence type="ECO:0000313" key="3">
    <source>
        <dbReference type="Proteomes" id="UP000199207"/>
    </source>
</evidence>
<dbReference type="RefSeq" id="WP_245834438.1">
    <property type="nucleotide sequence ID" value="NZ_FOLM01000016.1"/>
</dbReference>
<dbReference type="AlphaFoldDB" id="A0A1I1SI65"/>
<dbReference type="PANTHER" id="PTHR18964">
    <property type="entry name" value="ROK (REPRESSOR, ORF, KINASE) FAMILY"/>
    <property type="match status" value="1"/>
</dbReference>
<organism evidence="2 3">
    <name type="scientific">Streptomyces aidingensis</name>
    <dbReference type="NCBI Taxonomy" id="910347"/>
    <lineage>
        <taxon>Bacteria</taxon>
        <taxon>Bacillati</taxon>
        <taxon>Actinomycetota</taxon>
        <taxon>Actinomycetes</taxon>
        <taxon>Kitasatosporales</taxon>
        <taxon>Streptomycetaceae</taxon>
        <taxon>Streptomyces</taxon>
    </lineage>
</organism>
<dbReference type="Pfam" id="PF00480">
    <property type="entry name" value="ROK"/>
    <property type="match status" value="1"/>
</dbReference>
<dbReference type="Gene3D" id="1.10.10.10">
    <property type="entry name" value="Winged helix-like DNA-binding domain superfamily/Winged helix DNA-binding domain"/>
    <property type="match status" value="1"/>
</dbReference>
<accession>A0A1I1SI65</accession>
<keyword evidence="2" id="KW-0808">Transferase</keyword>
<dbReference type="InterPro" id="IPR036388">
    <property type="entry name" value="WH-like_DNA-bd_sf"/>
</dbReference>
<dbReference type="InterPro" id="IPR043129">
    <property type="entry name" value="ATPase_NBD"/>
</dbReference>
<dbReference type="SUPFAM" id="SSF53067">
    <property type="entry name" value="Actin-like ATPase domain"/>
    <property type="match status" value="1"/>
</dbReference>
<evidence type="ECO:0000313" key="2">
    <source>
        <dbReference type="EMBL" id="SFD46165.1"/>
    </source>
</evidence>
<dbReference type="InterPro" id="IPR049874">
    <property type="entry name" value="ROK_cs"/>
</dbReference>
<evidence type="ECO:0000256" key="1">
    <source>
        <dbReference type="ARBA" id="ARBA00006479"/>
    </source>
</evidence>
<dbReference type="InterPro" id="IPR000600">
    <property type="entry name" value="ROK"/>
</dbReference>
<dbReference type="PANTHER" id="PTHR18964:SF173">
    <property type="entry name" value="GLUCOKINASE"/>
    <property type="match status" value="1"/>
</dbReference>
<keyword evidence="2" id="KW-0418">Kinase</keyword>
<dbReference type="EMBL" id="FOLM01000016">
    <property type="protein sequence ID" value="SFD46165.1"/>
    <property type="molecule type" value="Genomic_DNA"/>
</dbReference>
<sequence length="433" mass="44348">MSGPAEPIPHASGRPAVHASSRSAVLDVIRAAGSISRVGLVEATGFTGATISTVVRRLIDDGLVVETGHAESTGGKRRVLLALNRSSRFAVGVHLDHAGITYVLTNLGGAVTGRMFRPGAGAVAPAEVVERMAAETAALIESAGVDRDRVLGLGLVSPGPLTRTSGMPLTPPAMRQWEDFPLDRALRETTGLPVALDNDATASALGEHWSGGVGGTATFAAVYMGTGIGSGLVVNGITYRGVSGNAGEVGHICLDPDGPECWCGARGCTEALAGPAAVVNAARADPITSRAAGLARRPGGARQSVAGDFAAVTRAALRGEPGARSLLERSARQLALAVRNLASIMDLEQIVLTGASLAIAGSLYQPVLQEELDRAFFARDAHRVTVRLSQSAATAPAIGAAALVLQAELVPLREGLRLPENLPDAPRPRPATA</sequence>
<dbReference type="STRING" id="910347.SAMN05421773_11642"/>
<keyword evidence="3" id="KW-1185">Reference proteome</keyword>
<comment type="similarity">
    <text evidence="1">Belongs to the ROK (NagC/XylR) family.</text>
</comment>
<dbReference type="InterPro" id="IPR036390">
    <property type="entry name" value="WH_DNA-bd_sf"/>
</dbReference>
<dbReference type="GO" id="GO:0016301">
    <property type="term" value="F:kinase activity"/>
    <property type="evidence" value="ECO:0007669"/>
    <property type="project" value="UniProtKB-KW"/>
</dbReference>
<gene>
    <name evidence="2" type="ORF">SAMN05421773_11642</name>
</gene>
<reference evidence="2 3" key="1">
    <citation type="submission" date="2016-10" db="EMBL/GenBank/DDBJ databases">
        <authorList>
            <person name="de Groot N.N."/>
        </authorList>
    </citation>
    <scope>NUCLEOTIDE SEQUENCE [LARGE SCALE GENOMIC DNA]</scope>
    <source>
        <strain evidence="2 3">CGMCC 4.5739</strain>
    </source>
</reference>
<proteinExistence type="inferred from homology"/>
<dbReference type="Gene3D" id="3.30.420.40">
    <property type="match status" value="2"/>
</dbReference>
<protein>
    <submittedName>
        <fullName evidence="2">Sugar kinase of the NBD/HSP70 family, may contain an N-terminal HTH domain</fullName>
    </submittedName>
</protein>
<dbReference type="Proteomes" id="UP000199207">
    <property type="component" value="Unassembled WGS sequence"/>
</dbReference>
<name>A0A1I1SI65_9ACTN</name>
<dbReference type="SUPFAM" id="SSF46785">
    <property type="entry name" value="Winged helix' DNA-binding domain"/>
    <property type="match status" value="1"/>
</dbReference>